<dbReference type="STRING" id="1305737.GCA_000526355_03426"/>
<gene>
    <name evidence="2" type="ORF">HLUCCX10_00015</name>
</gene>
<dbReference type="OrthoDB" id="828261at2"/>
<reference evidence="2 3" key="1">
    <citation type="submission" date="2015-09" db="EMBL/GenBank/DDBJ databases">
        <title>Identification and resolution of microdiversity through metagenomic sequencing of parallel consortia.</title>
        <authorList>
            <person name="Nelson W.C."/>
            <person name="Romine M.F."/>
            <person name="Lindemann S.R."/>
        </authorList>
    </citation>
    <scope>NUCLEOTIDE SEQUENCE [LARGE SCALE GENOMIC DNA]</scope>
    <source>
        <strain evidence="2">HL-49</strain>
    </source>
</reference>
<organism evidence="2 3">
    <name type="scientific">Algoriphagus marincola HL-49</name>
    <dbReference type="NCBI Taxonomy" id="1305737"/>
    <lineage>
        <taxon>Bacteria</taxon>
        <taxon>Pseudomonadati</taxon>
        <taxon>Bacteroidota</taxon>
        <taxon>Cytophagia</taxon>
        <taxon>Cytophagales</taxon>
        <taxon>Cyclobacteriaceae</taxon>
        <taxon>Algoriphagus</taxon>
    </lineage>
</organism>
<dbReference type="InterPro" id="IPR025316">
    <property type="entry name" value="DUF4221"/>
</dbReference>
<dbReference type="Proteomes" id="UP000050421">
    <property type="component" value="Unassembled WGS sequence"/>
</dbReference>
<evidence type="ECO:0008006" key="4">
    <source>
        <dbReference type="Google" id="ProtNLM"/>
    </source>
</evidence>
<dbReference type="PROSITE" id="PS51257">
    <property type="entry name" value="PROKAR_LIPOPROTEIN"/>
    <property type="match status" value="1"/>
</dbReference>
<name>A0A0P8AVG9_9BACT</name>
<evidence type="ECO:0000313" key="2">
    <source>
        <dbReference type="EMBL" id="KPQ20133.1"/>
    </source>
</evidence>
<sequence length="380" mass="43736">MRYFRNSCLFSLTLFLFIAFACTEPKKHRESSKLEASGEILRIPIDSLTANISTGLAHYEDFLVNVNWNTNSLQFYDLNSKTLTQEITYPSDGPDGVAFILGFSIQSMDSIFLFPPMEGMITLSDGNGKIKNRIEYQIPEGHTNAFVHNAYFGSAPRLKGNQLWVKTHIPVQFPKMTEDILNKSEIAYTINLEDGSTSESGIPYPNDYLANGLRFYEPSLVFQPDFTAYSLFGDHRIFKQNIDGSLETFEGKSEYLDESLPYFPVDGERFETQKYLTASSHYETLLYDEFQKVYYRFAFPTLPIEKEEELLALRENPRPFVIQVFDQELKMITESYFEGGIYFPNNSFITEKGLYLSTNNPENPEVEEDAFRFELIVLVD</sequence>
<proteinExistence type="predicted"/>
<dbReference type="AlphaFoldDB" id="A0A0P8AVG9"/>
<dbReference type="EMBL" id="LJXT01000001">
    <property type="protein sequence ID" value="KPQ20133.1"/>
    <property type="molecule type" value="Genomic_DNA"/>
</dbReference>
<dbReference type="eggNOG" id="COG3391">
    <property type="taxonomic scope" value="Bacteria"/>
</dbReference>
<dbReference type="Pfam" id="PF13970">
    <property type="entry name" value="DUF4221"/>
    <property type="match status" value="1"/>
</dbReference>
<evidence type="ECO:0000313" key="3">
    <source>
        <dbReference type="Proteomes" id="UP000050421"/>
    </source>
</evidence>
<accession>A0A0P8AVG9</accession>
<feature type="signal peptide" evidence="1">
    <location>
        <begin position="1"/>
        <end position="21"/>
    </location>
</feature>
<evidence type="ECO:0000256" key="1">
    <source>
        <dbReference type="SAM" id="SignalP"/>
    </source>
</evidence>
<feature type="chain" id="PRO_5006148148" description="DUF4221 domain-containing protein" evidence="1">
    <location>
        <begin position="22"/>
        <end position="380"/>
    </location>
</feature>
<keyword evidence="1" id="KW-0732">Signal</keyword>
<protein>
    <recommendedName>
        <fullName evidence="4">DUF4221 domain-containing protein</fullName>
    </recommendedName>
</protein>
<comment type="caution">
    <text evidence="2">The sequence shown here is derived from an EMBL/GenBank/DDBJ whole genome shotgun (WGS) entry which is preliminary data.</text>
</comment>
<dbReference type="PATRIC" id="fig|1305737.6.peg.441"/>